<dbReference type="InterPro" id="IPR029039">
    <property type="entry name" value="Flavoprotein-like_sf"/>
</dbReference>
<proteinExistence type="predicted"/>
<dbReference type="RefSeq" id="WP_057505355.1">
    <property type="nucleotide sequence ID" value="NZ_LDJG01000034.1"/>
</dbReference>
<evidence type="ECO:0000256" key="2">
    <source>
        <dbReference type="ARBA" id="ARBA00022643"/>
    </source>
</evidence>
<keyword evidence="5" id="KW-1185">Reference proteome</keyword>
<accession>A0ABR5NG53</accession>
<comment type="caution">
    <text evidence="4">The sequence shown here is derived from an EMBL/GenBank/DDBJ whole genome shotgun (WGS) entry which is preliminary data.</text>
</comment>
<keyword evidence="1" id="KW-0285">Flavoprotein</keyword>
<reference evidence="4 5" key="1">
    <citation type="submission" date="2015-05" db="EMBL/GenBank/DDBJ databases">
        <title>Genome sequencing and analysis of members of genus Stenotrophomonas.</title>
        <authorList>
            <person name="Patil P.P."/>
            <person name="Midha S."/>
            <person name="Patil P.B."/>
        </authorList>
    </citation>
    <scope>NUCLEOTIDE SEQUENCE [LARGE SCALE GENOMIC DNA]</scope>
    <source>
        <strain evidence="4 5">DSM 12575</strain>
    </source>
</reference>
<sequence length="173" mass="18127">MPEVTNAAPRRLLVVWHGFTGATRAMAEAVASAARESAGDALDVRLLQAAEAGADDVLAADAVVFATPETLASISGAMKDFFDRSYYPLLGRCDGKPYALVVCAGSDGRPTIAQLQRIATGLRLREVAEPLLVCTHAQTPEAIAARKVLPEAELARGRELGALLAAGLELGIF</sequence>
<dbReference type="Gene3D" id="3.40.50.360">
    <property type="match status" value="1"/>
</dbReference>
<evidence type="ECO:0000259" key="3">
    <source>
        <dbReference type="PROSITE" id="PS50902"/>
    </source>
</evidence>
<dbReference type="PROSITE" id="PS50902">
    <property type="entry name" value="FLAVODOXIN_LIKE"/>
    <property type="match status" value="1"/>
</dbReference>
<dbReference type="InterPro" id="IPR005025">
    <property type="entry name" value="FMN_Rdtase-like_dom"/>
</dbReference>
<protein>
    <submittedName>
        <fullName evidence="4">Flavodoxin</fullName>
    </submittedName>
</protein>
<dbReference type="SUPFAM" id="SSF52218">
    <property type="entry name" value="Flavoproteins"/>
    <property type="match status" value="1"/>
</dbReference>
<name>A0ABR5NG53_9GAMM</name>
<gene>
    <name evidence="4" type="ORF">ABB22_16630</name>
</gene>
<dbReference type="Proteomes" id="UP000050902">
    <property type="component" value="Unassembled WGS sequence"/>
</dbReference>
<evidence type="ECO:0000256" key="1">
    <source>
        <dbReference type="ARBA" id="ARBA00022630"/>
    </source>
</evidence>
<dbReference type="EMBL" id="LDJG01000034">
    <property type="protein sequence ID" value="KRG54165.1"/>
    <property type="molecule type" value="Genomic_DNA"/>
</dbReference>
<dbReference type="Pfam" id="PF03358">
    <property type="entry name" value="FMN_red"/>
    <property type="match status" value="1"/>
</dbReference>
<organism evidence="4 5">
    <name type="scientific">Stenotrophomonas nitritireducens</name>
    <dbReference type="NCBI Taxonomy" id="83617"/>
    <lineage>
        <taxon>Bacteria</taxon>
        <taxon>Pseudomonadati</taxon>
        <taxon>Pseudomonadota</taxon>
        <taxon>Gammaproteobacteria</taxon>
        <taxon>Lysobacterales</taxon>
        <taxon>Lysobacteraceae</taxon>
        <taxon>Stenotrophomonas</taxon>
    </lineage>
</organism>
<evidence type="ECO:0000313" key="4">
    <source>
        <dbReference type="EMBL" id="KRG54165.1"/>
    </source>
</evidence>
<keyword evidence="2" id="KW-0288">FMN</keyword>
<dbReference type="InterPro" id="IPR008254">
    <property type="entry name" value="Flavodoxin/NO_synth"/>
</dbReference>
<evidence type="ECO:0000313" key="5">
    <source>
        <dbReference type="Proteomes" id="UP000050902"/>
    </source>
</evidence>
<feature type="domain" description="Flavodoxin-like" evidence="3">
    <location>
        <begin position="12"/>
        <end position="173"/>
    </location>
</feature>